<dbReference type="EMBL" id="CAXDID020000003">
    <property type="protein sequence ID" value="CAL5972840.1"/>
    <property type="molecule type" value="Genomic_DNA"/>
</dbReference>
<proteinExistence type="predicted"/>
<sequence length="667" mass="78120">MEDIISKALKATGPQQTEKANQLVKYITGNPQYQPNILRLLRFTSDLSFQELSMLLEKFLSHHVFTNYQQVFAQIKQSLEESKQCEQQLYECRDKLKQKQDNTIKTSNLVAQNLKLLGLQQAKIRVSMARDYLKSLSLLGELIEQFKQAETIAEQKYIQSQVKKFDNIPEELERQLEIIDEFDKYNEFLRKEFRTMLQSRSKFASYQNQFIVYLGIEEFHKQLTQCCVERIMIAFSNYQETSDHLLKILLTIVYALINISFYVKEQTEQTLSIKRQIMNMVSLSLDFLQNFVENTDEIDSKYFVLQILTLKKIQQHLFILYQEHIDSFDHKILQIQRIAAGKIYNQFDYIFPKATFEEWLQISDSTKHFTTIKFGEINYQLDPELYHDAFEDSSMPVDKQLLTYIYNDVAQPHFVFEVGSQISQLFQETLHQIINSMQSLNYFNEPANTQKLFATISFRLKKLLLPSEFRDGQSLVPDRASFQINCKIISTFAYFVDGVSRSSNFLFGSPLTSDPIREAARTLVDGAFDFQVIPASDFKQVSHQLKAILTQLTQVQNRIDPNIKQVVTEVMCVKLVRALLHIYSNNQQIKARNYDIFQAEIEYLQKFLQKMSGLELKILTVFPDLYVDTKNWKEFERIIGEPEYSEIGNKIAKQYLGNKSELKTLLK</sequence>
<evidence type="ECO:0000313" key="1">
    <source>
        <dbReference type="EMBL" id="CAI9927548.1"/>
    </source>
</evidence>
<keyword evidence="3" id="KW-1185">Reference proteome</keyword>
<evidence type="ECO:0000313" key="3">
    <source>
        <dbReference type="Proteomes" id="UP001642409"/>
    </source>
</evidence>
<name>A0AA86NWZ7_9EUKA</name>
<protein>
    <submittedName>
        <fullName evidence="1">Uncharacterized protein</fullName>
    </submittedName>
</protein>
<comment type="caution">
    <text evidence="1">The sequence shown here is derived from an EMBL/GenBank/DDBJ whole genome shotgun (WGS) entry which is preliminary data.</text>
</comment>
<evidence type="ECO:0000313" key="2">
    <source>
        <dbReference type="EMBL" id="CAL5972840.1"/>
    </source>
</evidence>
<gene>
    <name evidence="1" type="ORF">HINF_LOCUS15193</name>
    <name evidence="2" type="ORF">HINF_LOCUS2106</name>
</gene>
<reference evidence="1" key="1">
    <citation type="submission" date="2023-06" db="EMBL/GenBank/DDBJ databases">
        <authorList>
            <person name="Kurt Z."/>
        </authorList>
    </citation>
    <scope>NUCLEOTIDE SEQUENCE</scope>
</reference>
<accession>A0AA86NWZ7</accession>
<dbReference type="Proteomes" id="UP001642409">
    <property type="component" value="Unassembled WGS sequence"/>
</dbReference>
<organism evidence="1">
    <name type="scientific">Hexamita inflata</name>
    <dbReference type="NCBI Taxonomy" id="28002"/>
    <lineage>
        <taxon>Eukaryota</taxon>
        <taxon>Metamonada</taxon>
        <taxon>Diplomonadida</taxon>
        <taxon>Hexamitidae</taxon>
        <taxon>Hexamitinae</taxon>
        <taxon>Hexamita</taxon>
    </lineage>
</organism>
<dbReference type="EMBL" id="CATOUU010000380">
    <property type="protein sequence ID" value="CAI9927548.1"/>
    <property type="molecule type" value="Genomic_DNA"/>
</dbReference>
<dbReference type="AlphaFoldDB" id="A0AA86NWZ7"/>
<reference evidence="2 3" key="2">
    <citation type="submission" date="2024-07" db="EMBL/GenBank/DDBJ databases">
        <authorList>
            <person name="Akdeniz Z."/>
        </authorList>
    </citation>
    <scope>NUCLEOTIDE SEQUENCE [LARGE SCALE GENOMIC DNA]</scope>
</reference>